<keyword evidence="2" id="KW-1185">Reference proteome</keyword>
<evidence type="ECO:0000313" key="2">
    <source>
        <dbReference type="Proteomes" id="UP001176961"/>
    </source>
</evidence>
<gene>
    <name evidence="1" type="ORF">CYNAS_LOCUS17254</name>
</gene>
<reference evidence="1" key="1">
    <citation type="submission" date="2023-07" db="EMBL/GenBank/DDBJ databases">
        <authorList>
            <consortium name="CYATHOMIX"/>
        </authorList>
    </citation>
    <scope>NUCLEOTIDE SEQUENCE</scope>
    <source>
        <strain evidence="1">N/A</strain>
    </source>
</reference>
<comment type="caution">
    <text evidence="1">The sequence shown here is derived from an EMBL/GenBank/DDBJ whole genome shotgun (WGS) entry which is preliminary data.</text>
</comment>
<name>A0AA36MAX3_CYLNA</name>
<proteinExistence type="predicted"/>
<dbReference type="AlphaFoldDB" id="A0AA36MAX3"/>
<dbReference type="EMBL" id="CATQJL010000316">
    <property type="protein sequence ID" value="CAJ0605271.1"/>
    <property type="molecule type" value="Genomic_DNA"/>
</dbReference>
<organism evidence="1 2">
    <name type="scientific">Cylicocyclus nassatus</name>
    <name type="common">Nematode worm</name>
    <dbReference type="NCBI Taxonomy" id="53992"/>
    <lineage>
        <taxon>Eukaryota</taxon>
        <taxon>Metazoa</taxon>
        <taxon>Ecdysozoa</taxon>
        <taxon>Nematoda</taxon>
        <taxon>Chromadorea</taxon>
        <taxon>Rhabditida</taxon>
        <taxon>Rhabditina</taxon>
        <taxon>Rhabditomorpha</taxon>
        <taxon>Strongyloidea</taxon>
        <taxon>Strongylidae</taxon>
        <taxon>Cylicocyclus</taxon>
    </lineage>
</organism>
<protein>
    <submittedName>
        <fullName evidence="1">Uncharacterized protein</fullName>
    </submittedName>
</protein>
<sequence>MAKRNLFACNANYADTPLFSMSDFEGENKRIKKPPVSPATEFLLEGALQNIQDDVKGLKRTTSESGQLQKVFGVRLDNMEESLNEVRITLDNIAHHLLPRKPWFTYTFVTEETVESLYQTHMNNPSRFAAALESLVYLNDPSEMQIAVNKREQSEARIQFIKNCLFYHFNVSLQLQDEVWKSVRVTLDGRASRNRRSGRFTPNKSGFRTSTPKLLDIVNQ</sequence>
<dbReference type="Proteomes" id="UP001176961">
    <property type="component" value="Unassembled WGS sequence"/>
</dbReference>
<accession>A0AA36MAX3</accession>
<evidence type="ECO:0000313" key="1">
    <source>
        <dbReference type="EMBL" id="CAJ0605271.1"/>
    </source>
</evidence>